<evidence type="ECO:0000256" key="1">
    <source>
        <dbReference type="SAM" id="Coils"/>
    </source>
</evidence>
<keyword evidence="4" id="KW-1185">Reference proteome</keyword>
<dbReference type="RefSeq" id="WP_338392176.1">
    <property type="nucleotide sequence ID" value="NZ_AP025314.1"/>
</dbReference>
<dbReference type="KEGG" id="fax:FUAX_30650"/>
<evidence type="ECO:0000313" key="3">
    <source>
        <dbReference type="EMBL" id="BDD10633.1"/>
    </source>
</evidence>
<dbReference type="Proteomes" id="UP001348817">
    <property type="component" value="Chromosome"/>
</dbReference>
<evidence type="ECO:0008006" key="5">
    <source>
        <dbReference type="Google" id="ProtNLM"/>
    </source>
</evidence>
<protein>
    <recommendedName>
        <fullName evidence="5">Phage abortive infection protein</fullName>
    </recommendedName>
</protein>
<evidence type="ECO:0000256" key="2">
    <source>
        <dbReference type="SAM" id="Phobius"/>
    </source>
</evidence>
<organism evidence="3 4">
    <name type="scientific">Fulvitalea axinellae</name>
    <dbReference type="NCBI Taxonomy" id="1182444"/>
    <lineage>
        <taxon>Bacteria</taxon>
        <taxon>Pseudomonadati</taxon>
        <taxon>Bacteroidota</taxon>
        <taxon>Cytophagia</taxon>
        <taxon>Cytophagales</taxon>
        <taxon>Persicobacteraceae</taxon>
        <taxon>Fulvitalea</taxon>
    </lineage>
</organism>
<feature type="coiled-coil region" evidence="1">
    <location>
        <begin position="52"/>
        <end position="82"/>
    </location>
</feature>
<keyword evidence="2" id="KW-0812">Transmembrane</keyword>
<name>A0AAU9CKD1_9BACT</name>
<reference evidence="3 4" key="1">
    <citation type="submission" date="2021-12" db="EMBL/GenBank/DDBJ databases">
        <title>Genome sequencing of bacteria with rrn-lacking chromosome and rrn-plasmid.</title>
        <authorList>
            <person name="Anda M."/>
            <person name="Iwasaki W."/>
        </authorList>
    </citation>
    <scope>NUCLEOTIDE SEQUENCE [LARGE SCALE GENOMIC DNA]</scope>
    <source>
        <strain evidence="3 4">DSM 100852</strain>
    </source>
</reference>
<accession>A0AAU9CKD1</accession>
<dbReference type="EMBL" id="AP025314">
    <property type="protein sequence ID" value="BDD10633.1"/>
    <property type="molecule type" value="Genomic_DNA"/>
</dbReference>
<proteinExistence type="predicted"/>
<keyword evidence="2" id="KW-1133">Transmembrane helix</keyword>
<evidence type="ECO:0000313" key="4">
    <source>
        <dbReference type="Proteomes" id="UP001348817"/>
    </source>
</evidence>
<dbReference type="AlphaFoldDB" id="A0AAU9CKD1"/>
<gene>
    <name evidence="3" type="ORF">FUAX_30650</name>
</gene>
<sequence>MNDETENSKKGIYALFLRLLKSINWKYALGETLIVVIGITIAFNVDTGYENFKQQRQRKIILRQMLNDLKEDEKEIQKLISATEMTVKNCQTILEFDIKKTTGSKKEINALVNSLFGLVNKPTLRTNDVGYQAFISKTQLRDHQTDSLNILLNQYYQTAYGEINHFEREYEEHRKLKITPYFFENLNFTNPTDIDLNSLTNKYFRNITSYTAIILESGKTKLTSALKTNRKLKTQIRKSI</sequence>
<keyword evidence="2" id="KW-0472">Membrane</keyword>
<feature type="transmembrane region" description="Helical" evidence="2">
    <location>
        <begin position="27"/>
        <end position="49"/>
    </location>
</feature>
<keyword evidence="1" id="KW-0175">Coiled coil</keyword>